<dbReference type="GO" id="GO:0016757">
    <property type="term" value="F:glycosyltransferase activity"/>
    <property type="evidence" value="ECO:0007669"/>
    <property type="project" value="UniProtKB-KW"/>
</dbReference>
<evidence type="ECO:0000256" key="1">
    <source>
        <dbReference type="ARBA" id="ARBA00022676"/>
    </source>
</evidence>
<dbReference type="STRING" id="1235802.C823_02992"/>
<dbReference type="OrthoDB" id="1771649at2"/>
<keyword evidence="2" id="KW-0808">Transferase</keyword>
<protein>
    <recommendedName>
        <fullName evidence="3">Glycosyltransferase 2-like domain-containing protein</fullName>
    </recommendedName>
</protein>
<evidence type="ECO:0000256" key="2">
    <source>
        <dbReference type="ARBA" id="ARBA00022679"/>
    </source>
</evidence>
<dbReference type="SUPFAM" id="SSF53448">
    <property type="entry name" value="Nucleotide-diphospho-sugar transferases"/>
    <property type="match status" value="1"/>
</dbReference>
<dbReference type="Pfam" id="PF00535">
    <property type="entry name" value="Glycos_transf_2"/>
    <property type="match status" value="1"/>
</dbReference>
<comment type="caution">
    <text evidence="4">The sequence shown here is derived from an EMBL/GenBank/DDBJ whole genome shotgun (WGS) entry which is preliminary data.</text>
</comment>
<dbReference type="InterPro" id="IPR029044">
    <property type="entry name" value="Nucleotide-diphossugar_trans"/>
</dbReference>
<keyword evidence="5" id="KW-1185">Reference proteome</keyword>
<evidence type="ECO:0000313" key="5">
    <source>
        <dbReference type="Proteomes" id="UP000012589"/>
    </source>
</evidence>
<dbReference type="InterPro" id="IPR001173">
    <property type="entry name" value="Glyco_trans_2-like"/>
</dbReference>
<dbReference type="PANTHER" id="PTHR22916">
    <property type="entry name" value="GLYCOSYLTRANSFERASE"/>
    <property type="match status" value="1"/>
</dbReference>
<dbReference type="Gene3D" id="3.90.550.10">
    <property type="entry name" value="Spore Coat Polysaccharide Biosynthesis Protein SpsA, Chain A"/>
    <property type="match status" value="1"/>
</dbReference>
<dbReference type="EMBL" id="AQFT01000091">
    <property type="protein sequence ID" value="EMZ25102.1"/>
    <property type="molecule type" value="Genomic_DNA"/>
</dbReference>
<dbReference type="PATRIC" id="fig|1235802.3.peg.3161"/>
<dbReference type="PANTHER" id="PTHR22916:SF51">
    <property type="entry name" value="GLYCOSYLTRANSFERASE EPSH-RELATED"/>
    <property type="match status" value="1"/>
</dbReference>
<gene>
    <name evidence="4" type="ORF">C823_02992</name>
</gene>
<organism evidence="4 5">
    <name type="scientific">Eubacterium plexicaudatum ASF492</name>
    <dbReference type="NCBI Taxonomy" id="1235802"/>
    <lineage>
        <taxon>Bacteria</taxon>
        <taxon>Bacillati</taxon>
        <taxon>Bacillota</taxon>
        <taxon>Clostridia</taxon>
        <taxon>Eubacteriales</taxon>
        <taxon>Eubacteriaceae</taxon>
        <taxon>Eubacterium</taxon>
    </lineage>
</organism>
<dbReference type="AlphaFoldDB" id="N2A6X6"/>
<name>N2A6X6_9FIRM</name>
<reference evidence="4 5" key="1">
    <citation type="journal article" date="2014" name="Genome Announc.">
        <title>Draft genome sequences of the altered schaedler flora, a defined bacterial community from gnotobiotic mice.</title>
        <authorList>
            <person name="Wannemuehler M.J."/>
            <person name="Overstreet A.M."/>
            <person name="Ward D.V."/>
            <person name="Phillips G.J."/>
        </authorList>
    </citation>
    <scope>NUCLEOTIDE SEQUENCE [LARGE SCALE GENOMIC DNA]</scope>
    <source>
        <strain evidence="4 5">ASF492</strain>
    </source>
</reference>
<evidence type="ECO:0000313" key="4">
    <source>
        <dbReference type="EMBL" id="EMZ25102.1"/>
    </source>
</evidence>
<dbReference type="Proteomes" id="UP000012589">
    <property type="component" value="Unassembled WGS sequence"/>
</dbReference>
<dbReference type="eggNOG" id="COG0463">
    <property type="taxonomic scope" value="Bacteria"/>
</dbReference>
<dbReference type="HOGENOM" id="CLU_670474_0_0_9"/>
<sequence>MKVKNIKVSVIVPAYNEENYLDRCLKSLVHQTLKEIQIIVVDDGSSDGTYGICEKYKQNYPDKVVVIHKMNEGLGPARNFGIAIAMGEYIGFADADDRVETNMYQSMYEVAKKNNSDVVVCDVRKIFVSEEREVVETSLPNESAQIDIGKYIKDGRNPAYSWNKLYKREIWEKYRFQKMVYEDLDIVLTILSNCHVVSYIQQPFYTYYKRPGSITTSYTNIRLMDIMQAYRDAAFYVNTKYRDETIFCIAKRILINMETPGLNYYLADFIELINEFMPLFENNVYIVRDEAVRKILDYKGKCTIPKHMICYGETCDVQVLNQFIKNYKIIGHIHPSENGVQVKEAIKTMDLSGGIFVKSDIQFAIPIGGIRTEEFFIVRDNKETLLFGAQKGSAFIHTLYVLYNMDKTLDENIEYAIKKYDKRKHCQVQKYEVIC</sequence>
<accession>N2A6X6</accession>
<evidence type="ECO:0000259" key="3">
    <source>
        <dbReference type="Pfam" id="PF00535"/>
    </source>
</evidence>
<keyword evidence="1" id="KW-0328">Glycosyltransferase</keyword>
<feature type="domain" description="Glycosyltransferase 2-like" evidence="3">
    <location>
        <begin position="9"/>
        <end position="172"/>
    </location>
</feature>
<proteinExistence type="predicted"/>
<dbReference type="CDD" id="cd00761">
    <property type="entry name" value="Glyco_tranf_GTA_type"/>
    <property type="match status" value="1"/>
</dbReference>